<dbReference type="GO" id="GO:0030170">
    <property type="term" value="F:pyridoxal phosphate binding"/>
    <property type="evidence" value="ECO:0007669"/>
    <property type="project" value="InterPro"/>
</dbReference>
<evidence type="ECO:0000313" key="2">
    <source>
        <dbReference type="EMBL" id="ALX49064.1"/>
    </source>
</evidence>
<name>A0A0U4DUL2_9BACI</name>
<dbReference type="KEGG" id="lao:AOX59_10925"/>
<reference evidence="2 3" key="1">
    <citation type="submission" date="2016-01" db="EMBL/GenBank/DDBJ databases">
        <title>Complete genome sequence of strain Lentibacillus amyloliquefaciens LAM0015T isolated from saline sediment.</title>
        <authorList>
            <person name="Wang J.-L."/>
            <person name="He M.-X."/>
        </authorList>
    </citation>
    <scope>NUCLEOTIDE SEQUENCE [LARGE SCALE GENOMIC DNA]</scope>
    <source>
        <strain evidence="2 3">LAM0015</strain>
    </source>
</reference>
<dbReference type="PROSITE" id="PS51340">
    <property type="entry name" value="MOSC"/>
    <property type="match status" value="1"/>
</dbReference>
<dbReference type="SUPFAM" id="SSF50800">
    <property type="entry name" value="PK beta-barrel domain-like"/>
    <property type="match status" value="1"/>
</dbReference>
<dbReference type="Pfam" id="PF03473">
    <property type="entry name" value="MOSC"/>
    <property type="match status" value="1"/>
</dbReference>
<gene>
    <name evidence="2" type="ORF">AOX59_10925</name>
</gene>
<dbReference type="STRING" id="1472767.AOX59_10925"/>
<evidence type="ECO:0000259" key="1">
    <source>
        <dbReference type="PROSITE" id="PS51340"/>
    </source>
</evidence>
<protein>
    <submittedName>
        <fullName evidence="2">Sulfurase</fullName>
    </submittedName>
</protein>
<dbReference type="PANTHER" id="PTHR30212">
    <property type="entry name" value="PROTEIN YIIM"/>
    <property type="match status" value="1"/>
</dbReference>
<dbReference type="EMBL" id="CP013862">
    <property type="protein sequence ID" value="ALX49064.1"/>
    <property type="molecule type" value="Genomic_DNA"/>
</dbReference>
<dbReference type="InterPro" id="IPR005302">
    <property type="entry name" value="MoCF_Sase_C"/>
</dbReference>
<dbReference type="InterPro" id="IPR005163">
    <property type="entry name" value="Tri_helical_YiiM-like"/>
</dbReference>
<feature type="domain" description="MOSC" evidence="1">
    <location>
        <begin position="19"/>
        <end position="172"/>
    </location>
</feature>
<dbReference type="GO" id="GO:0003824">
    <property type="term" value="F:catalytic activity"/>
    <property type="evidence" value="ECO:0007669"/>
    <property type="project" value="InterPro"/>
</dbReference>
<proteinExistence type="predicted"/>
<accession>A0A0U4DUL2</accession>
<dbReference type="Gene3D" id="2.40.33.20">
    <property type="entry name" value="PK beta-barrel domain-like"/>
    <property type="match status" value="1"/>
</dbReference>
<dbReference type="OrthoDB" id="9786134at2"/>
<evidence type="ECO:0000313" key="3">
    <source>
        <dbReference type="Proteomes" id="UP000050331"/>
    </source>
</evidence>
<dbReference type="InterPro" id="IPR052353">
    <property type="entry name" value="Benzoxazolinone_Detox_Enz"/>
</dbReference>
<dbReference type="Proteomes" id="UP000050331">
    <property type="component" value="Chromosome"/>
</dbReference>
<dbReference type="Pfam" id="PF03475">
    <property type="entry name" value="YiiM_3-alpha"/>
    <property type="match status" value="1"/>
</dbReference>
<dbReference type="RefSeq" id="WP_068445502.1">
    <property type="nucleotide sequence ID" value="NZ_CP013862.1"/>
</dbReference>
<dbReference type="GO" id="GO:0030151">
    <property type="term" value="F:molybdenum ion binding"/>
    <property type="evidence" value="ECO:0007669"/>
    <property type="project" value="InterPro"/>
</dbReference>
<dbReference type="PANTHER" id="PTHR30212:SF2">
    <property type="entry name" value="PROTEIN YIIM"/>
    <property type="match status" value="1"/>
</dbReference>
<sequence>MPKPFVNKIMTGKVKRMGTPDARAPMEREWESGIFKNIMDGPQWIGNEGFSTDEIADKKAHGGPEKAVFAYPSKHYRYWREDMNITEMGVGAMGENLSLEKADETTICIGDTYRFGDSIIQVSQPRRPCWKPARRFRVMDLALKIQNSGRTGWYFRVLREGYAEGDREMELIERPYPEWTIAAANEVMYVKKRDLDLIEQLASLELLAPNWKKSLNKRLQGKQSSDAKRVYGPNKD</sequence>
<dbReference type="InterPro" id="IPR011037">
    <property type="entry name" value="Pyrv_Knase-like_insert_dom_sf"/>
</dbReference>
<keyword evidence="3" id="KW-1185">Reference proteome</keyword>
<dbReference type="AlphaFoldDB" id="A0A0U4DUL2"/>
<organism evidence="2 3">
    <name type="scientific">Lentibacillus amyloliquefaciens</name>
    <dbReference type="NCBI Taxonomy" id="1472767"/>
    <lineage>
        <taxon>Bacteria</taxon>
        <taxon>Bacillati</taxon>
        <taxon>Bacillota</taxon>
        <taxon>Bacilli</taxon>
        <taxon>Bacillales</taxon>
        <taxon>Bacillaceae</taxon>
        <taxon>Lentibacillus</taxon>
    </lineage>
</organism>